<dbReference type="GO" id="GO:0031145">
    <property type="term" value="P:anaphase-promoting complex-dependent catabolic process"/>
    <property type="evidence" value="ECO:0007669"/>
    <property type="project" value="InterPro"/>
</dbReference>
<dbReference type="EMBL" id="CAGKOT010000008">
    <property type="protein sequence ID" value="CAB5351720.1"/>
    <property type="molecule type" value="Genomic_DNA"/>
</dbReference>
<comment type="caution">
    <text evidence="9">The sequence shown here is derived from an EMBL/GenBank/DDBJ whole genome shotgun (WGS) entry which is preliminary data.</text>
</comment>
<dbReference type="AlphaFoldDB" id="A0A916E2D3"/>
<feature type="domain" description="Anaphase-promoting complex subunit 4 long" evidence="7">
    <location>
        <begin position="270"/>
        <end position="467"/>
    </location>
</feature>
<dbReference type="GO" id="GO:0051301">
    <property type="term" value="P:cell division"/>
    <property type="evidence" value="ECO:0007669"/>
    <property type="project" value="UniProtKB-KW"/>
</dbReference>
<organism evidence="9 10">
    <name type="scientific">Rhizophagus irregularis</name>
    <dbReference type="NCBI Taxonomy" id="588596"/>
    <lineage>
        <taxon>Eukaryota</taxon>
        <taxon>Fungi</taxon>
        <taxon>Fungi incertae sedis</taxon>
        <taxon>Mucoromycota</taxon>
        <taxon>Glomeromycotina</taxon>
        <taxon>Glomeromycetes</taxon>
        <taxon>Glomerales</taxon>
        <taxon>Glomeraceae</taxon>
        <taxon>Rhizophagus</taxon>
    </lineage>
</organism>
<dbReference type="GO" id="GO:0005680">
    <property type="term" value="C:anaphase-promoting complex"/>
    <property type="evidence" value="ECO:0007669"/>
    <property type="project" value="InterPro"/>
</dbReference>
<keyword evidence="5" id="KW-0131">Cell cycle</keyword>
<dbReference type="PANTHER" id="PTHR13260">
    <property type="entry name" value="ANAPHASE PROMOTING COMPLEX SUBUNIT 4 APC4"/>
    <property type="match status" value="1"/>
</dbReference>
<evidence type="ECO:0000256" key="5">
    <source>
        <dbReference type="ARBA" id="ARBA00023306"/>
    </source>
</evidence>
<dbReference type="GO" id="GO:0070979">
    <property type="term" value="P:protein K11-linked ubiquitination"/>
    <property type="evidence" value="ECO:0007669"/>
    <property type="project" value="TreeGrafter"/>
</dbReference>
<dbReference type="Proteomes" id="UP000684084">
    <property type="component" value="Unassembled WGS sequence"/>
</dbReference>
<accession>A0A916E2D3</accession>
<gene>
    <name evidence="9" type="ORF">CHRIB12_LOCUS5260</name>
</gene>
<keyword evidence="3" id="KW-0498">Mitosis</keyword>
<feature type="domain" description="Anaphase-promoting complex subunit 4-like WD40" evidence="6">
    <location>
        <begin position="30"/>
        <end position="126"/>
    </location>
</feature>
<name>A0A916E2D3_9GLOM</name>
<evidence type="ECO:0000256" key="2">
    <source>
        <dbReference type="ARBA" id="ARBA00022618"/>
    </source>
</evidence>
<dbReference type="Pfam" id="PF23405">
    <property type="entry name" value="WD40_APC4_C-half"/>
    <property type="match status" value="1"/>
</dbReference>
<evidence type="ECO:0000259" key="8">
    <source>
        <dbReference type="Pfam" id="PF23405"/>
    </source>
</evidence>
<dbReference type="OrthoDB" id="2110451at2759"/>
<dbReference type="GO" id="GO:0034399">
    <property type="term" value="C:nuclear periphery"/>
    <property type="evidence" value="ECO:0007669"/>
    <property type="project" value="TreeGrafter"/>
</dbReference>
<dbReference type="InterPro" id="IPR024977">
    <property type="entry name" value="Apc4-like_WD40_dom"/>
</dbReference>
<proteinExistence type="predicted"/>
<evidence type="ECO:0000313" key="10">
    <source>
        <dbReference type="Proteomes" id="UP000684084"/>
    </source>
</evidence>
<dbReference type="InterPro" id="IPR024790">
    <property type="entry name" value="APC4_long_dom"/>
</dbReference>
<evidence type="ECO:0000256" key="1">
    <source>
        <dbReference type="ARBA" id="ARBA00016067"/>
    </source>
</evidence>
<dbReference type="Pfam" id="PF12896">
    <property type="entry name" value="ANAPC4"/>
    <property type="match status" value="1"/>
</dbReference>
<dbReference type="InterPro" id="IPR024789">
    <property type="entry name" value="APC4"/>
</dbReference>
<evidence type="ECO:0000259" key="6">
    <source>
        <dbReference type="Pfam" id="PF12894"/>
    </source>
</evidence>
<evidence type="ECO:0000256" key="3">
    <source>
        <dbReference type="ARBA" id="ARBA00022776"/>
    </source>
</evidence>
<keyword evidence="2" id="KW-0132">Cell division</keyword>
<dbReference type="InterPro" id="IPR056358">
    <property type="entry name" value="APC4_C"/>
</dbReference>
<dbReference type="PANTHER" id="PTHR13260:SF0">
    <property type="entry name" value="ANAPHASE-PROMOTING COMPLEX SUBUNIT 4"/>
    <property type="match status" value="1"/>
</dbReference>
<protein>
    <recommendedName>
        <fullName evidence="1">Anaphase-promoting complex subunit 4</fullName>
    </recommendedName>
</protein>
<evidence type="ECO:0000313" key="9">
    <source>
        <dbReference type="EMBL" id="CAB5351720.1"/>
    </source>
</evidence>
<dbReference type="Pfam" id="PF12894">
    <property type="entry name" value="ANAPC4_WD40"/>
    <property type="match status" value="1"/>
</dbReference>
<reference evidence="9" key="1">
    <citation type="submission" date="2020-05" db="EMBL/GenBank/DDBJ databases">
        <authorList>
            <person name="Rincon C."/>
            <person name="Sanders R I."/>
            <person name="Robbins C."/>
            <person name="Chaturvedi A."/>
        </authorList>
    </citation>
    <scope>NUCLEOTIDE SEQUENCE</scope>
    <source>
        <strain evidence="9">CHB12</strain>
    </source>
</reference>
<feature type="domain" description="Anaphase-promoting complex subunit 4 C-terminal half WD40" evidence="8">
    <location>
        <begin position="619"/>
        <end position="741"/>
    </location>
</feature>
<dbReference type="VEuPathDB" id="FungiDB:RhiirFUN_003215"/>
<evidence type="ECO:0000259" key="7">
    <source>
        <dbReference type="Pfam" id="PF12896"/>
    </source>
</evidence>
<keyword evidence="4" id="KW-0833">Ubl conjugation pathway</keyword>
<sequence length="769" mass="88871">MIFQHEEFASHMSFRLMNQHGVNDPIKLISMCPTMDLLAVCTETDSVWVARWFNSLEKIWTLPAEKHDEDKVEVLTWRPDGKVIALGYSSGAIRLYNVDKLEMIHELFPQSTDPKLKTNSISSSAINFLIWVQENESDNENVNEQQINYLSTHPVQRHLPKLNTIPRAKPISNLLGNINESYEDELEDEPSNLIDLLIAGDASGNLHLSVYGIYQLLPLSISNHIKSQSAKIIKASIAPDLSYIILFVRASYTSPAVKSKTSTNDKLVEVILNTGLLHARKNEIRTLSQTYTTIKYLTEYIFEGFKQIKAEYENMKSSAKIYIDKFQSVLLENDANSKLSAEFVHFLATGRPSSLLHKYLEMHLTKRGLKDWENKGQKSFEQIREYIHHYVRPGCERLLLRLSTLIGYCKWQQRFKGLGLSESYVRSIIVSTECLINRLENMLNAIDEKYINFMEFQQWLQYEFDNISLVDHNQSQEAPPRIDISKVASYIKSSLHMDFLDDYFEETADIPLPDMLILRCNKMSTSTAYNVVNSVDTKEFLDIIDNLIEDSEGTLSLLLDTRIVTKENQTFVYVAFCLSRTIQYLPPSLWVLRSSLKSENAFDSLEKPSDKRTSEITFIRLSNQERQNEYLRITDMRLFDDEKMHIIVTGLNETENEVSFIAEVNYSKLNFVQVAGPHIIQVIEKSNRVNVVDQILNQKNMENFNSLLVHQYREITQFKPSKLITNGARRLACILSEDKKRIIILDTNDQEDEDEDNSEMMQFSIYQDK</sequence>
<evidence type="ECO:0000256" key="4">
    <source>
        <dbReference type="ARBA" id="ARBA00022786"/>
    </source>
</evidence>